<dbReference type="InterPro" id="IPR000914">
    <property type="entry name" value="SBP_5_dom"/>
</dbReference>
<keyword evidence="4 5" id="KW-0732">Signal</keyword>
<keyword evidence="8" id="KW-1185">Reference proteome</keyword>
<evidence type="ECO:0000256" key="5">
    <source>
        <dbReference type="SAM" id="SignalP"/>
    </source>
</evidence>
<comment type="similarity">
    <text evidence="2">Belongs to the bacterial solute-binding protein 5 family.</text>
</comment>
<organism evidence="7 8">
    <name type="scientific">Pseudooceanicola pacificus</name>
    <dbReference type="NCBI Taxonomy" id="2676438"/>
    <lineage>
        <taxon>Bacteria</taxon>
        <taxon>Pseudomonadati</taxon>
        <taxon>Pseudomonadota</taxon>
        <taxon>Alphaproteobacteria</taxon>
        <taxon>Rhodobacterales</taxon>
        <taxon>Paracoccaceae</taxon>
        <taxon>Pseudooceanicola</taxon>
    </lineage>
</organism>
<dbReference type="InterPro" id="IPR039424">
    <property type="entry name" value="SBP_5"/>
</dbReference>
<comment type="caution">
    <text evidence="7">The sequence shown here is derived from an EMBL/GenBank/DDBJ whole genome shotgun (WGS) entry which is preliminary data.</text>
</comment>
<dbReference type="Gene3D" id="3.10.105.10">
    <property type="entry name" value="Dipeptide-binding Protein, Domain 3"/>
    <property type="match status" value="1"/>
</dbReference>
<protein>
    <recommendedName>
        <fullName evidence="6">Solute-binding protein family 5 domain-containing protein</fullName>
    </recommendedName>
</protein>
<evidence type="ECO:0000256" key="4">
    <source>
        <dbReference type="ARBA" id="ARBA00022729"/>
    </source>
</evidence>
<dbReference type="GO" id="GO:1904680">
    <property type="term" value="F:peptide transmembrane transporter activity"/>
    <property type="evidence" value="ECO:0007669"/>
    <property type="project" value="TreeGrafter"/>
</dbReference>
<gene>
    <name evidence="7" type="ORF">GLS40_13985</name>
</gene>
<dbReference type="SUPFAM" id="SSF53850">
    <property type="entry name" value="Periplasmic binding protein-like II"/>
    <property type="match status" value="1"/>
</dbReference>
<reference evidence="7 8" key="1">
    <citation type="submission" date="2019-11" db="EMBL/GenBank/DDBJ databases">
        <title>Pseudooceanicola pacifica sp. nov., isolated from deep-sea sediment of the Pacific Ocean.</title>
        <authorList>
            <person name="Lyu L."/>
        </authorList>
    </citation>
    <scope>NUCLEOTIDE SEQUENCE [LARGE SCALE GENOMIC DNA]</scope>
    <source>
        <strain evidence="7 8">216_PA32_1</strain>
    </source>
</reference>
<evidence type="ECO:0000313" key="8">
    <source>
        <dbReference type="Proteomes" id="UP000443843"/>
    </source>
</evidence>
<dbReference type="InterPro" id="IPR030678">
    <property type="entry name" value="Peptide/Ni-bd"/>
</dbReference>
<evidence type="ECO:0000259" key="6">
    <source>
        <dbReference type="Pfam" id="PF00496"/>
    </source>
</evidence>
<keyword evidence="3" id="KW-0813">Transport</keyword>
<evidence type="ECO:0000256" key="2">
    <source>
        <dbReference type="ARBA" id="ARBA00005695"/>
    </source>
</evidence>
<dbReference type="RefSeq" id="WP_160383351.1">
    <property type="nucleotide sequence ID" value="NZ_WNXQ01000008.1"/>
</dbReference>
<proteinExistence type="inferred from homology"/>
<evidence type="ECO:0000256" key="1">
    <source>
        <dbReference type="ARBA" id="ARBA00004418"/>
    </source>
</evidence>
<dbReference type="EMBL" id="WNXQ01000008">
    <property type="protein sequence ID" value="MWB79146.1"/>
    <property type="molecule type" value="Genomic_DNA"/>
</dbReference>
<sequence>MAIFKFPKQAAHLAMAAAVAFGASAAQPAFADDILTVGNPFPPFSLDPALSGNGRAGTWLLPTYEPLVRTKADGSFEPALATSWQVSDDALSVTFTLRTDAKFSNGEPVNAEAVKKSVEYFVNKKGPFYVNLASMTSVEVLAPDQVKISLSEPNPAIVSLFDQNWNAGAIICPAMIDTPDVLLTESCGAGPYVLDSANSISGKTYVYTPSETYYDQSKIYWDGIKISVFQDQNSGVQALKANQLKLLISDPFTGHSNRAAVGDSLRLVTSPLQWAGLVLTDRIGEVNPALADIRVRKALNMGIDRDLVAKAMFGDLAYGTDQIQAKGFVGYDPALEEMYPFDVEKAKALLAEAGYGDGLRVKATYVTSTLNDALFQAYAGQLSQIGVTLFADPKTGFAGLRQANKDRTYETLLFNTNSGIPDLAKFQTLSPTGSLNAYATTDDELTALIDKASATVEPDARKAAWEAVYRRVTELAWFLPVLGIDATYFATSDIETPEIGQSVIIDLAWVKPANK</sequence>
<dbReference type="PANTHER" id="PTHR30290">
    <property type="entry name" value="PERIPLASMIC BINDING COMPONENT OF ABC TRANSPORTER"/>
    <property type="match status" value="1"/>
</dbReference>
<accession>A0A844W4I0</accession>
<feature type="chain" id="PRO_5032860964" description="Solute-binding protein family 5 domain-containing protein" evidence="5">
    <location>
        <begin position="32"/>
        <end position="515"/>
    </location>
</feature>
<feature type="domain" description="Solute-binding protein family 5" evidence="6">
    <location>
        <begin position="76"/>
        <end position="426"/>
    </location>
</feature>
<dbReference type="Gene3D" id="3.40.190.10">
    <property type="entry name" value="Periplasmic binding protein-like II"/>
    <property type="match status" value="1"/>
</dbReference>
<dbReference type="GO" id="GO:0015833">
    <property type="term" value="P:peptide transport"/>
    <property type="evidence" value="ECO:0007669"/>
    <property type="project" value="TreeGrafter"/>
</dbReference>
<dbReference type="Proteomes" id="UP000443843">
    <property type="component" value="Unassembled WGS sequence"/>
</dbReference>
<dbReference type="GO" id="GO:0030288">
    <property type="term" value="C:outer membrane-bounded periplasmic space"/>
    <property type="evidence" value="ECO:0007669"/>
    <property type="project" value="UniProtKB-ARBA"/>
</dbReference>
<comment type="subcellular location">
    <subcellularLocation>
        <location evidence="1">Periplasm</location>
    </subcellularLocation>
</comment>
<dbReference type="PANTHER" id="PTHR30290:SF10">
    <property type="entry name" value="PERIPLASMIC OLIGOPEPTIDE-BINDING PROTEIN-RELATED"/>
    <property type="match status" value="1"/>
</dbReference>
<name>A0A844W4I0_9RHOB</name>
<dbReference type="PIRSF" id="PIRSF002741">
    <property type="entry name" value="MppA"/>
    <property type="match status" value="1"/>
</dbReference>
<evidence type="ECO:0000256" key="3">
    <source>
        <dbReference type="ARBA" id="ARBA00022448"/>
    </source>
</evidence>
<dbReference type="Pfam" id="PF00496">
    <property type="entry name" value="SBP_bac_5"/>
    <property type="match status" value="1"/>
</dbReference>
<evidence type="ECO:0000313" key="7">
    <source>
        <dbReference type="EMBL" id="MWB79146.1"/>
    </source>
</evidence>
<feature type="signal peptide" evidence="5">
    <location>
        <begin position="1"/>
        <end position="31"/>
    </location>
</feature>
<dbReference type="AlphaFoldDB" id="A0A844W4I0"/>
<dbReference type="GO" id="GO:0043190">
    <property type="term" value="C:ATP-binding cassette (ABC) transporter complex"/>
    <property type="evidence" value="ECO:0007669"/>
    <property type="project" value="InterPro"/>
</dbReference>